<keyword evidence="2" id="KW-1185">Reference proteome</keyword>
<dbReference type="EMBL" id="CAKOGP040001225">
    <property type="protein sequence ID" value="CAJ1944645.1"/>
    <property type="molecule type" value="Genomic_DNA"/>
</dbReference>
<gene>
    <name evidence="1" type="ORF">CYCCA115_LOCUS8993</name>
</gene>
<protein>
    <submittedName>
        <fullName evidence="1">Uncharacterized protein</fullName>
    </submittedName>
</protein>
<dbReference type="AlphaFoldDB" id="A0AAD2FJ80"/>
<comment type="caution">
    <text evidence="1">The sequence shown here is derived from an EMBL/GenBank/DDBJ whole genome shotgun (WGS) entry which is preliminary data.</text>
</comment>
<dbReference type="Proteomes" id="UP001295423">
    <property type="component" value="Unassembled WGS sequence"/>
</dbReference>
<proteinExistence type="predicted"/>
<evidence type="ECO:0000313" key="2">
    <source>
        <dbReference type="Proteomes" id="UP001295423"/>
    </source>
</evidence>
<organism evidence="1 2">
    <name type="scientific">Cylindrotheca closterium</name>
    <dbReference type="NCBI Taxonomy" id="2856"/>
    <lineage>
        <taxon>Eukaryota</taxon>
        <taxon>Sar</taxon>
        <taxon>Stramenopiles</taxon>
        <taxon>Ochrophyta</taxon>
        <taxon>Bacillariophyta</taxon>
        <taxon>Bacillariophyceae</taxon>
        <taxon>Bacillariophycidae</taxon>
        <taxon>Bacillariales</taxon>
        <taxon>Bacillariaceae</taxon>
        <taxon>Cylindrotheca</taxon>
    </lineage>
</organism>
<name>A0AAD2FJ80_9STRA</name>
<evidence type="ECO:0000313" key="1">
    <source>
        <dbReference type="EMBL" id="CAJ1944645.1"/>
    </source>
</evidence>
<sequence length="683" mass="75278">MTSFPKFFGPESPQMGTQFLSSVSICFSDDSIHQAIHDKKRPKKSEIQASFGFAVPTGKPYSVYGRGRKDSVTAETISADTVRFNAPQMLSMDKLRLLSSSRVGAVLGVFFTPNSPPVIGFGASPVSTTFNGQDAVHRWAPKWSDCFEPALIQQYWQGDMSVPTHSLVVSLSWKTRLTMPVRQRDFVQATKPAMLLRDFSKILLIPDGCGAPVGLYWPTSISFEDFKTSLSGHGTPYGSFLELLRSQSSIFEDWFTAVNSSAVSYQLQTTSAMDLWETLPCLHGDGLLNVAAAQPLREQFARYAIRQRCQVGAWLERARQCYPPALGYHSPPDHFAFLSVLCPPEDGWPWPEFSTWLSDLPFDALPDRYQRYEPKEIPVKARAVFVPAILVEKADPDSDLDAYANVFATTAPTVTATPNIAKVPAPAPHVATPSPPKEAPLPPVRRLASPPSVPQDVLGAMQKVRAFQETIVHGTSAGTPANPVDLAAGDVEEYAIRPNDLATRFASLANDSSTTAAMRAGNIADRRRSSLAQGRFGSGSRAGSLGLAPMRNKMFNPQTLAAALGVRQSRFVSADKASLASVQAHRTCSPYFLNVALVLASFFRQEEQPYLCLSDDRVVAATDWMKVPEPTQLLEISLQYGTMATRRQHQVSHEHCIIRFVFVRILLRNFNRSPFRTKLTLIC</sequence>
<reference evidence="1" key="1">
    <citation type="submission" date="2023-08" db="EMBL/GenBank/DDBJ databases">
        <authorList>
            <person name="Audoor S."/>
            <person name="Bilcke G."/>
        </authorList>
    </citation>
    <scope>NUCLEOTIDE SEQUENCE</scope>
</reference>
<accession>A0AAD2FJ80</accession>